<sequence length="313" mass="35998">MELTSFLDNLKVIDPDINYWFVRTDSGYHFETFYNNGFIGIGWNFIYHEDLIFLSPSEVQQKIALEKKYDLTKSRGKSKATRDYNKLMRFHNLNKGDVVIIPSHSSSRLAFGIVADDSIYTVLDPNDDCEYLKRRKIDWVIVKPMSELESKFYEIKISQHSISQITKYANYIDRVMSSFYFKNNTGNFVLHVNQEGNINLNDLLELMQQNNSLLQTINDFFELGENIDESSIKVNLQSKGTITFNVPGGISLATLCLIITLCSCGRADDTHHEVNGKPVSKFVEINKALLDSTVHSYKKNEVILDNIENDKFK</sequence>
<evidence type="ECO:0000313" key="1">
    <source>
        <dbReference type="EMBL" id="MDI9859872.1"/>
    </source>
</evidence>
<dbReference type="EMBL" id="JASHIF010000009">
    <property type="protein sequence ID" value="MDI9859872.1"/>
    <property type="molecule type" value="Genomic_DNA"/>
</dbReference>
<dbReference type="RefSeq" id="WP_283344733.1">
    <property type="nucleotide sequence ID" value="NZ_JASHIF010000009.1"/>
</dbReference>
<accession>A0ABT6Y8N8</accession>
<proteinExistence type="predicted"/>
<gene>
    <name evidence="1" type="ORF">QM524_11685</name>
</gene>
<protein>
    <submittedName>
        <fullName evidence="1">Uncharacterized protein</fullName>
    </submittedName>
</protein>
<keyword evidence="2" id="KW-1185">Reference proteome</keyword>
<dbReference type="Proteomes" id="UP001236507">
    <property type="component" value="Unassembled WGS sequence"/>
</dbReference>
<name>A0ABT6Y8N8_9BACT</name>
<organism evidence="1 2">
    <name type="scientific">Flectobacillus roseus</name>
    <dbReference type="NCBI Taxonomy" id="502259"/>
    <lineage>
        <taxon>Bacteria</taxon>
        <taxon>Pseudomonadati</taxon>
        <taxon>Bacteroidota</taxon>
        <taxon>Cytophagia</taxon>
        <taxon>Cytophagales</taxon>
        <taxon>Flectobacillaceae</taxon>
        <taxon>Flectobacillus</taxon>
    </lineage>
</organism>
<comment type="caution">
    <text evidence="1">The sequence shown here is derived from an EMBL/GenBank/DDBJ whole genome shotgun (WGS) entry which is preliminary data.</text>
</comment>
<reference evidence="1 2" key="1">
    <citation type="submission" date="2023-05" db="EMBL/GenBank/DDBJ databases">
        <title>Novel species of genus Flectobacillus isolated from stream in China.</title>
        <authorList>
            <person name="Lu H."/>
        </authorList>
    </citation>
    <scope>NUCLEOTIDE SEQUENCE [LARGE SCALE GENOMIC DNA]</scope>
    <source>
        <strain evidence="1 2">KCTC 42575</strain>
    </source>
</reference>
<evidence type="ECO:0000313" key="2">
    <source>
        <dbReference type="Proteomes" id="UP001236507"/>
    </source>
</evidence>